<dbReference type="GO" id="GO:0046556">
    <property type="term" value="F:alpha-L-arabinofuranosidase activity"/>
    <property type="evidence" value="ECO:0007669"/>
    <property type="project" value="InterPro"/>
</dbReference>
<dbReference type="InterPro" id="IPR038964">
    <property type="entry name" value="ABFB"/>
</dbReference>
<feature type="domain" description="Alpha-L-arabinofuranosidase B catalytic" evidence="3">
    <location>
        <begin position="44"/>
        <end position="108"/>
    </location>
</feature>
<proteinExistence type="predicted"/>
<feature type="region of interest" description="Disordered" evidence="2">
    <location>
        <begin position="113"/>
        <end position="132"/>
    </location>
</feature>
<protein>
    <submittedName>
        <fullName evidence="4">Unnamed protein product</fullName>
    </submittedName>
</protein>
<dbReference type="AlphaFoldDB" id="A0A9W6TPQ6"/>
<reference evidence="4" key="1">
    <citation type="submission" date="2023-04" db="EMBL/GenBank/DDBJ databases">
        <title>Phytophthora lilii NBRC 32176.</title>
        <authorList>
            <person name="Ichikawa N."/>
            <person name="Sato H."/>
            <person name="Tonouchi N."/>
        </authorList>
    </citation>
    <scope>NUCLEOTIDE SEQUENCE</scope>
    <source>
        <strain evidence="4">NBRC 32176</strain>
    </source>
</reference>
<evidence type="ECO:0000313" key="5">
    <source>
        <dbReference type="Proteomes" id="UP001165083"/>
    </source>
</evidence>
<dbReference type="Gene3D" id="2.60.120.200">
    <property type="match status" value="1"/>
</dbReference>
<dbReference type="Proteomes" id="UP001165083">
    <property type="component" value="Unassembled WGS sequence"/>
</dbReference>
<dbReference type="GO" id="GO:0045490">
    <property type="term" value="P:pectin catabolic process"/>
    <property type="evidence" value="ECO:0007669"/>
    <property type="project" value="TreeGrafter"/>
</dbReference>
<dbReference type="OrthoDB" id="10557866at2759"/>
<dbReference type="InterPro" id="IPR013320">
    <property type="entry name" value="ConA-like_dom_sf"/>
</dbReference>
<evidence type="ECO:0000256" key="1">
    <source>
        <dbReference type="PIRSR" id="PIRSR638964-3"/>
    </source>
</evidence>
<sequence length="147" mass="15881">MTDGTTLTILKDALQYHSSGWFWHAVKDKVRQEEPPHVCACRRSEEGARQPVKADRLPITINGQKAYGVWIDSGMGYRNDKTSGIPTGDDAEAIYMVADGTHFNGGCCSTTVTPRPTTSTTGPPPWRPSTSAISVSGATMVRARARG</sequence>
<dbReference type="SUPFAM" id="SSF49899">
    <property type="entry name" value="Concanavalin A-like lectins/glucanases"/>
    <property type="match status" value="1"/>
</dbReference>
<dbReference type="EMBL" id="BSXW01000285">
    <property type="protein sequence ID" value="GMF17525.1"/>
    <property type="molecule type" value="Genomic_DNA"/>
</dbReference>
<name>A0A9W6TPQ6_9STRA</name>
<dbReference type="Pfam" id="PF09206">
    <property type="entry name" value="ArabFuran-catal"/>
    <property type="match status" value="1"/>
</dbReference>
<evidence type="ECO:0000313" key="4">
    <source>
        <dbReference type="EMBL" id="GMF17525.1"/>
    </source>
</evidence>
<dbReference type="PANTHER" id="PTHR39447:SF2">
    <property type="entry name" value="ALPHA-L-ARABINOFURANOSIDASE B"/>
    <property type="match status" value="1"/>
</dbReference>
<dbReference type="InterPro" id="IPR015289">
    <property type="entry name" value="A-L-arabinofuranosidase_B_cat"/>
</dbReference>
<gene>
    <name evidence="4" type="ORF">Plil01_000642100</name>
</gene>
<feature type="disulfide bond" evidence="1">
    <location>
        <begin position="107"/>
        <end position="108"/>
    </location>
</feature>
<keyword evidence="1" id="KW-1015">Disulfide bond</keyword>
<dbReference type="GO" id="GO:0019566">
    <property type="term" value="P:arabinose metabolic process"/>
    <property type="evidence" value="ECO:0007669"/>
    <property type="project" value="InterPro"/>
</dbReference>
<dbReference type="PANTHER" id="PTHR39447">
    <property type="entry name" value="ALPHA-L-ARABINOFURANOSIDASE B"/>
    <property type="match status" value="1"/>
</dbReference>
<organism evidence="4 5">
    <name type="scientific">Phytophthora lilii</name>
    <dbReference type="NCBI Taxonomy" id="2077276"/>
    <lineage>
        <taxon>Eukaryota</taxon>
        <taxon>Sar</taxon>
        <taxon>Stramenopiles</taxon>
        <taxon>Oomycota</taxon>
        <taxon>Peronosporomycetes</taxon>
        <taxon>Peronosporales</taxon>
        <taxon>Peronosporaceae</taxon>
        <taxon>Phytophthora</taxon>
    </lineage>
</organism>
<evidence type="ECO:0000259" key="3">
    <source>
        <dbReference type="Pfam" id="PF09206"/>
    </source>
</evidence>
<dbReference type="GO" id="GO:0031221">
    <property type="term" value="P:arabinan metabolic process"/>
    <property type="evidence" value="ECO:0007669"/>
    <property type="project" value="InterPro"/>
</dbReference>
<keyword evidence="5" id="KW-1185">Reference proteome</keyword>
<comment type="caution">
    <text evidence="4">The sequence shown here is derived from an EMBL/GenBank/DDBJ whole genome shotgun (WGS) entry which is preliminary data.</text>
</comment>
<evidence type="ECO:0000256" key="2">
    <source>
        <dbReference type="SAM" id="MobiDB-lite"/>
    </source>
</evidence>
<accession>A0A9W6TPQ6</accession>